<organism evidence="2 3">
    <name type="scientific">Deinococcus peraridilitoris (strain DSM 19664 / LMG 22246 / CIP 109416 / KR-200)</name>
    <dbReference type="NCBI Taxonomy" id="937777"/>
    <lineage>
        <taxon>Bacteria</taxon>
        <taxon>Thermotogati</taxon>
        <taxon>Deinococcota</taxon>
        <taxon>Deinococci</taxon>
        <taxon>Deinococcales</taxon>
        <taxon>Deinococcaceae</taxon>
        <taxon>Deinococcus</taxon>
    </lineage>
</organism>
<sequence length="78" mass="8873">MYAGPPKRTARTSEHGGTFEQECRGHRKPRPVQSARDKGRPRASFMLYLILPFPVGHPEARPMTRQRHPNKAVKKVLG</sequence>
<dbReference type="KEGG" id="dpd:Deipe_1258"/>
<reference evidence="3" key="1">
    <citation type="submission" date="2012-03" db="EMBL/GenBank/DDBJ databases">
        <title>Complete sequence of chromosome of Deinococcus peraridilitoris DSM 19664.</title>
        <authorList>
            <person name="Lucas S."/>
            <person name="Copeland A."/>
            <person name="Lapidus A."/>
            <person name="Glavina del Rio T."/>
            <person name="Dalin E."/>
            <person name="Tice H."/>
            <person name="Bruce D."/>
            <person name="Goodwin L."/>
            <person name="Pitluck S."/>
            <person name="Peters L."/>
            <person name="Mikhailova N."/>
            <person name="Lu M."/>
            <person name="Kyrpides N."/>
            <person name="Mavromatis K."/>
            <person name="Ivanova N."/>
            <person name="Brettin T."/>
            <person name="Detter J.C."/>
            <person name="Han C."/>
            <person name="Larimer F."/>
            <person name="Land M."/>
            <person name="Hauser L."/>
            <person name="Markowitz V."/>
            <person name="Cheng J.-F."/>
            <person name="Hugenholtz P."/>
            <person name="Woyke T."/>
            <person name="Wu D."/>
            <person name="Pukall R."/>
            <person name="Steenblock K."/>
            <person name="Brambilla E."/>
            <person name="Klenk H.-P."/>
            <person name="Eisen J.A."/>
        </authorList>
    </citation>
    <scope>NUCLEOTIDE SEQUENCE [LARGE SCALE GENOMIC DNA]</scope>
    <source>
        <strain evidence="3">DSM 19664 / LMG 22246 / CIP 109416 / KR-200</strain>
    </source>
</reference>
<feature type="region of interest" description="Disordered" evidence="1">
    <location>
        <begin position="1"/>
        <end position="41"/>
    </location>
</feature>
<dbReference type="AlphaFoldDB" id="K9ZYT0"/>
<accession>K9ZYT0</accession>
<proteinExistence type="predicted"/>
<name>K9ZYT0_DEIPD</name>
<dbReference type="EMBL" id="CP003382">
    <property type="protein sequence ID" value="AFZ66808.1"/>
    <property type="molecule type" value="Genomic_DNA"/>
</dbReference>
<feature type="region of interest" description="Disordered" evidence="1">
    <location>
        <begin position="58"/>
        <end position="78"/>
    </location>
</feature>
<dbReference type="Proteomes" id="UP000010467">
    <property type="component" value="Chromosome"/>
</dbReference>
<dbReference type="STRING" id="937777.Deipe_1258"/>
<gene>
    <name evidence="2" type="ordered locus">Deipe_1258</name>
</gene>
<evidence type="ECO:0000313" key="3">
    <source>
        <dbReference type="Proteomes" id="UP000010467"/>
    </source>
</evidence>
<evidence type="ECO:0000256" key="1">
    <source>
        <dbReference type="SAM" id="MobiDB-lite"/>
    </source>
</evidence>
<evidence type="ECO:0000313" key="2">
    <source>
        <dbReference type="EMBL" id="AFZ66808.1"/>
    </source>
</evidence>
<feature type="compositionally biased region" description="Basic residues" evidence="1">
    <location>
        <begin position="64"/>
        <end position="78"/>
    </location>
</feature>
<dbReference type="HOGENOM" id="CLU_2616159_0_0_0"/>
<keyword evidence="3" id="KW-1185">Reference proteome</keyword>
<protein>
    <submittedName>
        <fullName evidence="2">Uncharacterized protein</fullName>
    </submittedName>
</protein>